<evidence type="ECO:0000313" key="4">
    <source>
        <dbReference type="Proteomes" id="UP001495147"/>
    </source>
</evidence>
<dbReference type="InterPro" id="IPR051262">
    <property type="entry name" value="SMP-30/CGR1_Lactonase"/>
</dbReference>
<reference evidence="3 4" key="1">
    <citation type="submission" date="2024-05" db="EMBL/GenBank/DDBJ databases">
        <title>Roseateles sp. DJS-2-20 16S ribosomal RNA gene Genome sequencing and assembly.</title>
        <authorList>
            <person name="Woo H."/>
        </authorList>
    </citation>
    <scope>NUCLEOTIDE SEQUENCE [LARGE SCALE GENOMIC DNA]</scope>
    <source>
        <strain evidence="3 4">DJS-2-20</strain>
    </source>
</reference>
<keyword evidence="1" id="KW-0378">Hydrolase</keyword>
<dbReference type="InterPro" id="IPR013658">
    <property type="entry name" value="SGL"/>
</dbReference>
<evidence type="ECO:0000259" key="2">
    <source>
        <dbReference type="Pfam" id="PF08450"/>
    </source>
</evidence>
<comment type="caution">
    <text evidence="3">The sequence shown here is derived from an EMBL/GenBank/DDBJ whole genome shotgun (WGS) entry which is preliminary data.</text>
</comment>
<dbReference type="RefSeq" id="WP_347704534.1">
    <property type="nucleotide sequence ID" value="NZ_JBDPZD010000002.1"/>
</dbReference>
<dbReference type="PRINTS" id="PR01790">
    <property type="entry name" value="SMP30FAMILY"/>
</dbReference>
<gene>
    <name evidence="3" type="ORF">ABDJ85_09585</name>
</gene>
<evidence type="ECO:0000313" key="3">
    <source>
        <dbReference type="EMBL" id="MEO3691720.1"/>
    </source>
</evidence>
<dbReference type="PANTHER" id="PTHR47572">
    <property type="entry name" value="LIPOPROTEIN-RELATED"/>
    <property type="match status" value="1"/>
</dbReference>
<keyword evidence="4" id="KW-1185">Reference proteome</keyword>
<dbReference type="InterPro" id="IPR011042">
    <property type="entry name" value="6-blade_b-propeller_TolB-like"/>
</dbReference>
<accession>A0ABV0G1W5</accession>
<protein>
    <submittedName>
        <fullName evidence="3">SMP-30/gluconolactonase/LRE family protein</fullName>
    </submittedName>
</protein>
<name>A0ABV0G1W5_9BURK</name>
<sequence length="301" mass="33617">MPDGRVTVLDPRGAGLRLFQGTVEQLYTGCRWAEGPVWFGDGRFLLWSDIPANRILRWDETNGVVSEYRNPSNHANGHTRDHLGRLLSCEHLTRRITRTEWDGRITVLADRYQGKRLNSPNDIVCQRDGTIWFTDPAFGISGWFEGEPAQPELPESFYRLSPDGELRCMDDSLVAPNGLAFSPDEKLLYVIDSRSMPHRQLLAYDVDGAQIKNRRVLYTADDGGQLDGFRLDTAGNLWCGYGGSEATNGVRVLAPDGTPLLHIQLPERCANLCFGGARKNRLFMASSHSLYALHVNAQGAL</sequence>
<organism evidence="3 4">
    <name type="scientific">Roseateles paludis</name>
    <dbReference type="NCBI Taxonomy" id="3145238"/>
    <lineage>
        <taxon>Bacteria</taxon>
        <taxon>Pseudomonadati</taxon>
        <taxon>Pseudomonadota</taxon>
        <taxon>Betaproteobacteria</taxon>
        <taxon>Burkholderiales</taxon>
        <taxon>Sphaerotilaceae</taxon>
        <taxon>Roseateles</taxon>
    </lineage>
</organism>
<dbReference type="SUPFAM" id="SSF63829">
    <property type="entry name" value="Calcium-dependent phosphotriesterase"/>
    <property type="match status" value="1"/>
</dbReference>
<proteinExistence type="predicted"/>
<dbReference type="PANTHER" id="PTHR47572:SF4">
    <property type="entry name" value="LACTONASE DRP35"/>
    <property type="match status" value="1"/>
</dbReference>
<dbReference type="Proteomes" id="UP001495147">
    <property type="component" value="Unassembled WGS sequence"/>
</dbReference>
<dbReference type="EMBL" id="JBDPZD010000002">
    <property type="protein sequence ID" value="MEO3691720.1"/>
    <property type="molecule type" value="Genomic_DNA"/>
</dbReference>
<dbReference type="InterPro" id="IPR005511">
    <property type="entry name" value="SMP-30"/>
</dbReference>
<dbReference type="Gene3D" id="2.120.10.30">
    <property type="entry name" value="TolB, C-terminal domain"/>
    <property type="match status" value="1"/>
</dbReference>
<evidence type="ECO:0000256" key="1">
    <source>
        <dbReference type="ARBA" id="ARBA00022801"/>
    </source>
</evidence>
<dbReference type="Pfam" id="PF08450">
    <property type="entry name" value="SGL"/>
    <property type="match status" value="1"/>
</dbReference>
<feature type="domain" description="SMP-30/Gluconolactonase/LRE-like region" evidence="2">
    <location>
        <begin position="32"/>
        <end position="288"/>
    </location>
</feature>